<keyword evidence="2" id="KW-1185">Reference proteome</keyword>
<proteinExistence type="predicted"/>
<evidence type="ECO:0000313" key="2">
    <source>
        <dbReference type="Proteomes" id="UP001281147"/>
    </source>
</evidence>
<name>A0ACC3MQB8_9PEZI</name>
<gene>
    <name evidence="1" type="ORF">LTR37_016124</name>
</gene>
<reference evidence="1" key="1">
    <citation type="submission" date="2023-07" db="EMBL/GenBank/DDBJ databases">
        <title>Black Yeasts Isolated from many extreme environments.</title>
        <authorList>
            <person name="Coleine C."/>
            <person name="Stajich J.E."/>
            <person name="Selbmann L."/>
        </authorList>
    </citation>
    <scope>NUCLEOTIDE SEQUENCE</scope>
    <source>
        <strain evidence="1">CCFEE 5714</strain>
    </source>
</reference>
<accession>A0ACC3MQB8</accession>
<protein>
    <submittedName>
        <fullName evidence="1">Uncharacterized protein</fullName>
    </submittedName>
</protein>
<dbReference type="Proteomes" id="UP001281147">
    <property type="component" value="Unassembled WGS sequence"/>
</dbReference>
<sequence>MNFAASLALLGLPSALAAVVATHTQQQTKSTEDATSARSDLAFRVPRPSAQPTNPATFVREHLEKVCWQREGEQEDDQGEESESESRTGLFRIQRPQKRQVTSSRTTTVVVQTSTSLNGSSSTTASASPTSNLTTSSAPGTTQLAEFSAGGLVWTITSLNGIEAVQGKTISPGAQVNIAGEWVSEGPSGIVAGGERVTFTTYTAPSSSSDASGPRSSAAVASSSAAGASSSGAAASSGGAVAMQTAGVSLIAVVGAVVGAVVL</sequence>
<comment type="caution">
    <text evidence="1">The sequence shown here is derived from an EMBL/GenBank/DDBJ whole genome shotgun (WGS) entry which is preliminary data.</text>
</comment>
<dbReference type="EMBL" id="JAUTXU010000189">
    <property type="protein sequence ID" value="KAK3700121.1"/>
    <property type="molecule type" value="Genomic_DNA"/>
</dbReference>
<evidence type="ECO:0000313" key="1">
    <source>
        <dbReference type="EMBL" id="KAK3700121.1"/>
    </source>
</evidence>
<organism evidence="1 2">
    <name type="scientific">Vermiconidia calcicola</name>
    <dbReference type="NCBI Taxonomy" id="1690605"/>
    <lineage>
        <taxon>Eukaryota</taxon>
        <taxon>Fungi</taxon>
        <taxon>Dikarya</taxon>
        <taxon>Ascomycota</taxon>
        <taxon>Pezizomycotina</taxon>
        <taxon>Dothideomycetes</taxon>
        <taxon>Dothideomycetidae</taxon>
        <taxon>Mycosphaerellales</taxon>
        <taxon>Extremaceae</taxon>
        <taxon>Vermiconidia</taxon>
    </lineage>
</organism>